<keyword evidence="1" id="KW-0436">Ligase</keyword>
<accession>A0ACC5MGG1</accession>
<evidence type="ECO:0000313" key="1">
    <source>
        <dbReference type="EMBL" id="MBB2887729.1"/>
    </source>
</evidence>
<name>A0ACC5MGG1_9PSED</name>
<protein>
    <submittedName>
        <fullName evidence="1">Tryptophanyl-tRNA synthetase</fullName>
        <ecNumber evidence="1">6.1.1.2</ecNumber>
    </submittedName>
</protein>
<dbReference type="EC" id="6.1.1.2" evidence="1"/>
<keyword evidence="2" id="KW-1185">Reference proteome</keyword>
<dbReference type="EMBL" id="JACHVR010000002">
    <property type="protein sequence ID" value="MBB2887729.1"/>
    <property type="molecule type" value="Genomic_DNA"/>
</dbReference>
<gene>
    <name evidence="1" type="ORF">FHR69_003669</name>
</gene>
<organism evidence="1 2">
    <name type="scientific">Pseudomonas umsongensis</name>
    <dbReference type="NCBI Taxonomy" id="198618"/>
    <lineage>
        <taxon>Bacteria</taxon>
        <taxon>Pseudomonadati</taxon>
        <taxon>Pseudomonadota</taxon>
        <taxon>Gammaproteobacteria</taxon>
        <taxon>Pseudomonadales</taxon>
        <taxon>Pseudomonadaceae</taxon>
        <taxon>Pseudomonas</taxon>
    </lineage>
</organism>
<proteinExistence type="predicted"/>
<sequence length="451" mass="49654">MTTRTRILTGITTTGTPHLGNYAGAIRPAILASRDSNADSFYFLADYHALIKCDDPLRIQRSRLEIAATWLAGGLDVDRVTFYRQSDIPEIPELTWLLTCVAAKGLLNRAHAYKASVDKNVENGEDPDAGITMGLYSYPVLMAADILMFNAHKVPVGRDQIQHVEMARDIGQRFNHLFGQGKEFFTMPEALIEESVATLPGLDGRKMSKSYDNTIPLFSSAKEMKDAISRIVTDSRAPGEAKDPDNSHLFTLFQAFATPAQADEFRSELLQGLGWGEAKNRLFQLLDNELGESRERYQQLIERPADLEDILQAGAKKARAVATPFLNELREAVGLRSFVAQTQVAATTKKKAAKAARFVSFREDDGSFRFRLLAADGEQLLLSRHFGDGKTAGQVTKQLQSGQPLDVRSEDLSFSVWLEGECVADSPAFADIAARDAAIGALRVALTPVQE</sequence>
<reference evidence="1" key="1">
    <citation type="submission" date="2020-08" db="EMBL/GenBank/DDBJ databases">
        <title>Plant associated metagenomes--Microbial community diversity and host control of community assembly across model and emerging plant ecological genomics systems.</title>
        <authorList>
            <person name="Dangl J."/>
        </authorList>
    </citation>
    <scope>NUCLEOTIDE SEQUENCE</scope>
    <source>
        <strain evidence="1">KD5</strain>
    </source>
</reference>
<comment type="caution">
    <text evidence="1">The sequence shown here is derived from an EMBL/GenBank/DDBJ whole genome shotgun (WGS) entry which is preliminary data.</text>
</comment>
<dbReference type="Proteomes" id="UP000589818">
    <property type="component" value="Unassembled WGS sequence"/>
</dbReference>
<evidence type="ECO:0000313" key="2">
    <source>
        <dbReference type="Proteomes" id="UP000589818"/>
    </source>
</evidence>